<sequence>MLHPLNLPDYDGGVILVTDELASPADYLLHKCLGDFLKGPASTSRHGLSALPGKDSNSQVVVVPVSEGLFRWKAIASRSNLNWDQMVGAGRIKIVEVSISFAPQVLKSLFESLVSMLDSSQDPPGQRVLVILDDISTFQWVGFESLDIQRFLRALKALCTKTKATLVIRHHLVSREDNHGDELFGFLTQICSYHIDVRALSSGRSGAVSGEIAVYAGPSTVIASQEMDLGVRLIQPGSALQYRLTDTGAVFFEKGTSGGVL</sequence>
<evidence type="ECO:0000313" key="2">
    <source>
        <dbReference type="Proteomes" id="UP000308600"/>
    </source>
</evidence>
<dbReference type="Proteomes" id="UP000308600">
    <property type="component" value="Unassembled WGS sequence"/>
</dbReference>
<proteinExistence type="predicted"/>
<organism evidence="1 2">
    <name type="scientific">Pluteus cervinus</name>
    <dbReference type="NCBI Taxonomy" id="181527"/>
    <lineage>
        <taxon>Eukaryota</taxon>
        <taxon>Fungi</taxon>
        <taxon>Dikarya</taxon>
        <taxon>Basidiomycota</taxon>
        <taxon>Agaricomycotina</taxon>
        <taxon>Agaricomycetes</taxon>
        <taxon>Agaricomycetidae</taxon>
        <taxon>Agaricales</taxon>
        <taxon>Pluteineae</taxon>
        <taxon>Pluteaceae</taxon>
        <taxon>Pluteus</taxon>
    </lineage>
</organism>
<keyword evidence="2" id="KW-1185">Reference proteome</keyword>
<protein>
    <submittedName>
        <fullName evidence="1">Uncharacterized protein</fullName>
    </submittedName>
</protein>
<evidence type="ECO:0000313" key="1">
    <source>
        <dbReference type="EMBL" id="TFK71463.1"/>
    </source>
</evidence>
<dbReference type="EMBL" id="ML208297">
    <property type="protein sequence ID" value="TFK71463.1"/>
    <property type="molecule type" value="Genomic_DNA"/>
</dbReference>
<gene>
    <name evidence="1" type="ORF">BDN72DRAFT_764866</name>
</gene>
<reference evidence="1 2" key="1">
    <citation type="journal article" date="2019" name="Nat. Ecol. Evol.">
        <title>Megaphylogeny resolves global patterns of mushroom evolution.</title>
        <authorList>
            <person name="Varga T."/>
            <person name="Krizsan K."/>
            <person name="Foldi C."/>
            <person name="Dima B."/>
            <person name="Sanchez-Garcia M."/>
            <person name="Sanchez-Ramirez S."/>
            <person name="Szollosi G.J."/>
            <person name="Szarkandi J.G."/>
            <person name="Papp V."/>
            <person name="Albert L."/>
            <person name="Andreopoulos W."/>
            <person name="Angelini C."/>
            <person name="Antonin V."/>
            <person name="Barry K.W."/>
            <person name="Bougher N.L."/>
            <person name="Buchanan P."/>
            <person name="Buyck B."/>
            <person name="Bense V."/>
            <person name="Catcheside P."/>
            <person name="Chovatia M."/>
            <person name="Cooper J."/>
            <person name="Damon W."/>
            <person name="Desjardin D."/>
            <person name="Finy P."/>
            <person name="Geml J."/>
            <person name="Haridas S."/>
            <person name="Hughes K."/>
            <person name="Justo A."/>
            <person name="Karasinski D."/>
            <person name="Kautmanova I."/>
            <person name="Kiss B."/>
            <person name="Kocsube S."/>
            <person name="Kotiranta H."/>
            <person name="LaButti K.M."/>
            <person name="Lechner B.E."/>
            <person name="Liimatainen K."/>
            <person name="Lipzen A."/>
            <person name="Lukacs Z."/>
            <person name="Mihaltcheva S."/>
            <person name="Morgado L.N."/>
            <person name="Niskanen T."/>
            <person name="Noordeloos M.E."/>
            <person name="Ohm R.A."/>
            <person name="Ortiz-Santana B."/>
            <person name="Ovrebo C."/>
            <person name="Racz N."/>
            <person name="Riley R."/>
            <person name="Savchenko A."/>
            <person name="Shiryaev A."/>
            <person name="Soop K."/>
            <person name="Spirin V."/>
            <person name="Szebenyi C."/>
            <person name="Tomsovsky M."/>
            <person name="Tulloss R.E."/>
            <person name="Uehling J."/>
            <person name="Grigoriev I.V."/>
            <person name="Vagvolgyi C."/>
            <person name="Papp T."/>
            <person name="Martin F.M."/>
            <person name="Miettinen O."/>
            <person name="Hibbett D.S."/>
            <person name="Nagy L.G."/>
        </authorList>
    </citation>
    <scope>NUCLEOTIDE SEQUENCE [LARGE SCALE GENOMIC DNA]</scope>
    <source>
        <strain evidence="1 2">NL-1719</strain>
    </source>
</reference>
<accession>A0ACD3B0E9</accession>
<name>A0ACD3B0E9_9AGAR</name>